<accession>A0A7N4PSF8</accession>
<evidence type="ECO:0000256" key="7">
    <source>
        <dbReference type="ARBA" id="ARBA00022553"/>
    </source>
</evidence>
<feature type="compositionally biased region" description="Low complexity" evidence="18">
    <location>
        <begin position="1306"/>
        <end position="1315"/>
    </location>
</feature>
<gene>
    <name evidence="20" type="primary">HCFC1</name>
</gene>
<dbReference type="GO" id="GO:0003713">
    <property type="term" value="F:transcription coactivator activity"/>
    <property type="evidence" value="ECO:0007669"/>
    <property type="project" value="TreeGrafter"/>
</dbReference>
<evidence type="ECO:0000256" key="2">
    <source>
        <dbReference type="ARBA" id="ARBA00004496"/>
    </source>
</evidence>
<dbReference type="InterPro" id="IPR003961">
    <property type="entry name" value="FN3_dom"/>
</dbReference>
<keyword evidence="5" id="KW-0963">Cytoplasm</keyword>
<dbReference type="FunFam" id="2.120.10.80:FF:000008">
    <property type="entry name" value="host cell factor 1 isoform X1"/>
    <property type="match status" value="1"/>
</dbReference>
<dbReference type="PANTHER" id="PTHR46003">
    <property type="entry name" value="HOST CELL FACTOR"/>
    <property type="match status" value="1"/>
</dbReference>
<dbReference type="FunFam" id="2.60.40.10:FF:000443">
    <property type="entry name" value="host cell factor 1"/>
    <property type="match status" value="1"/>
</dbReference>
<dbReference type="InterPro" id="IPR013783">
    <property type="entry name" value="Ig-like_fold"/>
</dbReference>
<comment type="subcellular location">
    <subcellularLocation>
        <location evidence="2">Cytoplasm</location>
    </subcellularLocation>
    <subcellularLocation>
        <location evidence="1">Nucleus</location>
    </subcellularLocation>
</comment>
<keyword evidence="7" id="KW-0597">Phosphoprotein</keyword>
<organism evidence="20 21">
    <name type="scientific">Sarcophilus harrisii</name>
    <name type="common">Tasmanian devil</name>
    <name type="synonym">Sarcophilus laniarius</name>
    <dbReference type="NCBI Taxonomy" id="9305"/>
    <lineage>
        <taxon>Eukaryota</taxon>
        <taxon>Metazoa</taxon>
        <taxon>Chordata</taxon>
        <taxon>Craniata</taxon>
        <taxon>Vertebrata</taxon>
        <taxon>Euteleostomi</taxon>
        <taxon>Mammalia</taxon>
        <taxon>Metatheria</taxon>
        <taxon>Dasyuromorphia</taxon>
        <taxon>Dasyuridae</taxon>
        <taxon>Sarcophilus</taxon>
    </lineage>
</organism>
<dbReference type="CDD" id="cd00063">
    <property type="entry name" value="FN3"/>
    <property type="match status" value="2"/>
</dbReference>
<dbReference type="Gene3D" id="2.120.10.80">
    <property type="entry name" value="Kelch-type beta propeller"/>
    <property type="match status" value="2"/>
</dbReference>
<feature type="region of interest" description="Disordered" evidence="18">
    <location>
        <begin position="1234"/>
        <end position="1315"/>
    </location>
</feature>
<keyword evidence="9" id="KW-0068">Autocatalytic cleavage</keyword>
<keyword evidence="8" id="KW-0677">Repeat</keyword>
<feature type="domain" description="Fibronectin type-III" evidence="19">
    <location>
        <begin position="1952"/>
        <end position="2052"/>
    </location>
</feature>
<feature type="domain" description="Fibronectin type-III" evidence="19">
    <location>
        <begin position="1857"/>
        <end position="1936"/>
    </location>
</feature>
<evidence type="ECO:0000313" key="21">
    <source>
        <dbReference type="Proteomes" id="UP000007648"/>
    </source>
</evidence>
<evidence type="ECO:0000256" key="16">
    <source>
        <dbReference type="ARBA" id="ARBA00074287"/>
    </source>
</evidence>
<dbReference type="SUPFAM" id="SSF117281">
    <property type="entry name" value="Kelch motif"/>
    <property type="match status" value="1"/>
</dbReference>
<feature type="region of interest" description="Disordered" evidence="18">
    <location>
        <begin position="1139"/>
        <end position="1218"/>
    </location>
</feature>
<evidence type="ECO:0000256" key="14">
    <source>
        <dbReference type="ARBA" id="ARBA00023242"/>
    </source>
</evidence>
<feature type="compositionally biased region" description="Polar residues" evidence="18">
    <location>
        <begin position="1158"/>
        <end position="1167"/>
    </location>
</feature>
<dbReference type="GO" id="GO:0035097">
    <property type="term" value="C:histone methyltransferase complex"/>
    <property type="evidence" value="ECO:0007669"/>
    <property type="project" value="TreeGrafter"/>
</dbReference>
<feature type="compositionally biased region" description="Low complexity" evidence="18">
    <location>
        <begin position="1203"/>
        <end position="1217"/>
    </location>
</feature>
<evidence type="ECO:0000256" key="17">
    <source>
        <dbReference type="ARBA" id="ARBA00081526"/>
    </source>
</evidence>
<feature type="compositionally biased region" description="Low complexity" evidence="18">
    <location>
        <begin position="1403"/>
        <end position="1413"/>
    </location>
</feature>
<dbReference type="SMART" id="SM00060">
    <property type="entry name" value="FN3"/>
    <property type="match status" value="2"/>
</dbReference>
<dbReference type="Gene3D" id="6.10.250.2590">
    <property type="match status" value="1"/>
</dbReference>
<feature type="compositionally biased region" description="Low complexity" evidence="18">
    <location>
        <begin position="1244"/>
        <end position="1254"/>
    </location>
</feature>
<dbReference type="GO" id="GO:0005737">
    <property type="term" value="C:cytoplasm"/>
    <property type="evidence" value="ECO:0007669"/>
    <property type="project" value="UniProtKB-SubCell"/>
</dbReference>
<feature type="compositionally biased region" description="Polar residues" evidence="18">
    <location>
        <begin position="1383"/>
        <end position="1395"/>
    </location>
</feature>
<keyword evidence="3" id="KW-0880">Kelch repeat</keyword>
<dbReference type="Pfam" id="PF13854">
    <property type="entry name" value="Kelch_HCF"/>
    <property type="match status" value="1"/>
</dbReference>
<dbReference type="SUPFAM" id="SSF49265">
    <property type="entry name" value="Fibronectin type III"/>
    <property type="match status" value="1"/>
</dbReference>
<dbReference type="InterPro" id="IPR059124">
    <property type="entry name" value="Kelch_HCF"/>
</dbReference>
<feature type="region of interest" description="Disordered" evidence="18">
    <location>
        <begin position="2055"/>
        <end position="2095"/>
    </location>
</feature>
<proteinExistence type="predicted"/>
<keyword evidence="14" id="KW-0539">Nucleus</keyword>
<name>A0A7N4PSF8_SARHA</name>
<feature type="compositionally biased region" description="Basic residues" evidence="18">
    <location>
        <begin position="1775"/>
        <end position="1784"/>
    </location>
</feature>
<dbReference type="GeneTree" id="ENSGT00940000161383"/>
<feature type="compositionally biased region" description="Low complexity" evidence="18">
    <location>
        <begin position="1498"/>
        <end position="1523"/>
    </location>
</feature>
<feature type="compositionally biased region" description="Polar residues" evidence="18">
    <location>
        <begin position="1470"/>
        <end position="1497"/>
    </location>
</feature>
<feature type="region of interest" description="Disordered" evidence="18">
    <location>
        <begin position="1769"/>
        <end position="1804"/>
    </location>
</feature>
<evidence type="ECO:0000256" key="12">
    <source>
        <dbReference type="ARBA" id="ARBA00022990"/>
    </source>
</evidence>
<keyword evidence="15" id="KW-0131">Cell cycle</keyword>
<evidence type="ECO:0000256" key="5">
    <source>
        <dbReference type="ARBA" id="ARBA00022490"/>
    </source>
</evidence>
<evidence type="ECO:0000256" key="9">
    <source>
        <dbReference type="ARBA" id="ARBA00022813"/>
    </source>
</evidence>
<dbReference type="FunFam" id="2.120.10.80:FF:000015">
    <property type="entry name" value="host cell factor 1 isoform X1"/>
    <property type="match status" value="1"/>
</dbReference>
<reference evidence="20 21" key="1">
    <citation type="journal article" date="2011" name="Proc. Natl. Acad. Sci. U.S.A.">
        <title>Genetic diversity and population structure of the endangered marsupial Sarcophilus harrisii (Tasmanian devil).</title>
        <authorList>
            <person name="Miller W."/>
            <person name="Hayes V.M."/>
            <person name="Ratan A."/>
            <person name="Petersen D.C."/>
            <person name="Wittekindt N.E."/>
            <person name="Miller J."/>
            <person name="Walenz B."/>
            <person name="Knight J."/>
            <person name="Qi J."/>
            <person name="Zhao F."/>
            <person name="Wang Q."/>
            <person name="Bedoya-Reina O.C."/>
            <person name="Katiyar N."/>
            <person name="Tomsho L.P."/>
            <person name="Kasson L.M."/>
            <person name="Hardie R.A."/>
            <person name="Woodbridge P."/>
            <person name="Tindall E.A."/>
            <person name="Bertelsen M.F."/>
            <person name="Dixon D."/>
            <person name="Pyecroft S."/>
            <person name="Helgen K.M."/>
            <person name="Lesk A.M."/>
            <person name="Pringle T.H."/>
            <person name="Patterson N."/>
            <person name="Zhang Y."/>
            <person name="Kreiss A."/>
            <person name="Woods G.M."/>
            <person name="Jones M.E."/>
            <person name="Schuster S.C."/>
        </authorList>
    </citation>
    <scope>NUCLEOTIDE SEQUENCE [LARGE SCALE GENOMIC DNA]</scope>
</reference>
<evidence type="ECO:0000256" key="1">
    <source>
        <dbReference type="ARBA" id="ARBA00004123"/>
    </source>
</evidence>
<feature type="compositionally biased region" description="Low complexity" evidence="18">
    <location>
        <begin position="1143"/>
        <end position="1157"/>
    </location>
</feature>
<keyword evidence="21" id="KW-1185">Reference proteome</keyword>
<reference evidence="20" key="2">
    <citation type="submission" date="2025-08" db="UniProtKB">
        <authorList>
            <consortium name="Ensembl"/>
        </authorList>
    </citation>
    <scope>IDENTIFICATION</scope>
</reference>
<dbReference type="GO" id="GO:0006338">
    <property type="term" value="P:chromatin remodeling"/>
    <property type="evidence" value="ECO:0007669"/>
    <property type="project" value="TreeGrafter"/>
</dbReference>
<dbReference type="Ensembl" id="ENSSHAT00000039842.1">
    <property type="protein sequence ID" value="ENSSHAP00000042945.1"/>
    <property type="gene ID" value="ENSSHAG00000006391.2"/>
</dbReference>
<keyword evidence="13" id="KW-0325">Glycoprotein</keyword>
<reference evidence="20" key="3">
    <citation type="submission" date="2025-09" db="UniProtKB">
        <authorList>
            <consortium name="Ensembl"/>
        </authorList>
    </citation>
    <scope>IDENTIFICATION</scope>
</reference>
<evidence type="ECO:0000259" key="19">
    <source>
        <dbReference type="SMART" id="SM00060"/>
    </source>
</evidence>
<keyword evidence="11" id="KW-0156">Chromatin regulator</keyword>
<keyword evidence="10" id="KW-0832">Ubl conjugation</keyword>
<dbReference type="PANTHER" id="PTHR46003:SF3">
    <property type="entry name" value="HOST CELL FACTOR 1"/>
    <property type="match status" value="1"/>
</dbReference>
<evidence type="ECO:0000256" key="8">
    <source>
        <dbReference type="ARBA" id="ARBA00022737"/>
    </source>
</evidence>
<dbReference type="Gene3D" id="2.60.40.10">
    <property type="entry name" value="Immunoglobulins"/>
    <property type="match status" value="2"/>
</dbReference>
<feature type="compositionally biased region" description="Low complexity" evidence="18">
    <location>
        <begin position="2066"/>
        <end position="2081"/>
    </location>
</feature>
<dbReference type="InterPro" id="IPR043536">
    <property type="entry name" value="HCF1/2"/>
</dbReference>
<dbReference type="InterPro" id="IPR015915">
    <property type="entry name" value="Kelch-typ_b-propeller"/>
</dbReference>
<evidence type="ECO:0000256" key="10">
    <source>
        <dbReference type="ARBA" id="ARBA00022843"/>
    </source>
</evidence>
<keyword evidence="12" id="KW-0007">Acetylation</keyword>
<evidence type="ECO:0000256" key="6">
    <source>
        <dbReference type="ARBA" id="ARBA00022499"/>
    </source>
</evidence>
<evidence type="ECO:0000256" key="15">
    <source>
        <dbReference type="ARBA" id="ARBA00023306"/>
    </source>
</evidence>
<feature type="region of interest" description="Disordered" evidence="18">
    <location>
        <begin position="1589"/>
        <end position="1635"/>
    </location>
</feature>
<protein>
    <recommendedName>
        <fullName evidence="16">Host cell factor 1</fullName>
    </recommendedName>
    <alternativeName>
        <fullName evidence="17">C1 factor</fullName>
    </alternativeName>
</protein>
<feature type="region of interest" description="Disordered" evidence="18">
    <location>
        <begin position="1366"/>
        <end position="1533"/>
    </location>
</feature>
<evidence type="ECO:0000313" key="20">
    <source>
        <dbReference type="Ensembl" id="ENSSHAP00000042945.1"/>
    </source>
</evidence>
<dbReference type="Proteomes" id="UP000007648">
    <property type="component" value="Unassembled WGS sequence"/>
</dbReference>
<evidence type="ECO:0000256" key="18">
    <source>
        <dbReference type="SAM" id="MobiDB-lite"/>
    </source>
</evidence>
<dbReference type="FunFam" id="2.60.40.10:FF:000259">
    <property type="entry name" value="Host cell factor 1 (Predicted)"/>
    <property type="match status" value="1"/>
</dbReference>
<keyword evidence="4" id="KW-0488">Methylation</keyword>
<evidence type="ECO:0000256" key="3">
    <source>
        <dbReference type="ARBA" id="ARBA00022441"/>
    </source>
</evidence>
<dbReference type="InterPro" id="IPR036116">
    <property type="entry name" value="FN3_sf"/>
</dbReference>
<sequence length="2095" mass="214763">MASGLQQAVASASAASASSSSAAAATVAAGSSVAQLLQPRWKRVVGWSGPVPRPRHGHRAVAIKELIVVFGGGNEGIVDELHVYNTATNQWFIPAVRGDIPPGCAAYGFVCDGTRLLVFGGMVEYGKYSNDLYELQASRWEWKRLKAKAPKNGPPPCPRLGHSFSLVGNKCYLFGGLANDSEDPKNNIPRYLNDLYILELRPGSGVVAWDIPITYGVLPPPRESHTAVVYTEKDNKKSKLVIYGGMSGCRLGDLWTLDIETLTWNKPTLSGVAPLPRSLHSATTIGNKMYVFGGWVPLVMDDVKVATHEKEWKCTNTLACLNLDTMAWEAILMDTLEDNIPRARAGHCAVAINTRLYIWSGRDGYRKAWNNQVCCKDLWYLETEKPPAPSRVQLVRANTNSLEVSWGAVPTADSYLLQLQKYDIPAAAAATSPAANPVPSVPINPPKSPAPAAAAPAVQPLAQVGITLLPQAAANPPTTTTTIQVLPTVPGSPIPVPTTGRTQGVPAVLKVTGPQATAGTPLVTVRPASQPGKAPVTVTSLPAGVRMVVPTQSAQGTVIGSNPQMSGMAALAAAAAATQKIPPSSAPTVLSVPAGTTIVKTVAVSPGTTTLPATVKVASSPVMVSNPATRMLKTAAAQVGTSVSSAANTPTRPIITVHKSGTVTVAQQAQVVTTVVGGVTKTITLVKSPISVPGGSALISNLGKVMSVVQTKPVQTSAVTGQASTGPVTQIIQTKGPLPAGTILKLVTSADGKPTTIITTTQASGTGTKPTILGISSVSPNTTKPGTTTIIKTIPMSAIITQSGATGVTSSPGIKSPITIITTKVMTSGTGTPAKIITAVPKIATGHGQQGVTQVVLKGAPGQPGTILRTVPMGGVRLVTPVTVSAVKPTVTTLVVKGTTGVTTLGTVTGTVSTSLAGAGGHNTNASLATPITTLGTIATLSSQVINPTAITVSAAQTTLTAAGGLTTPTITMQPVSQPTQVTLITTPSGVEAQPVHDLPVSILASPTTEQPTATVTIAESGQGDVQPGTVTLVCSNPPCETHETGTTNTATTTVVANLGGLQQPTQVQFVCDRQEAGASLVASAMGQPNGSVVRVCSNPPCEIHETGTTNTPTVVSANLTIPALLGAGQIVCSNPPCETHETGTTSTATTAMSNMGSGQPATASQQRETHHTHTTNTPTTARSNMGTGEPEGAQAPAKVPCQTHQTSATSTTMTVKATERPCPVAPRICPNPSCESGTGTTGSVGPASQSSSASGGGTSTGLGQLAFISRQSEVQHTHTTNTPTTARSNMGAGEAIGVQGPTKPSCQTHQTSSTSTTMTVKATEVLCLAASACSNPPCETHETGTTNTATTSNAGTLQQVCSNPPCETHETGTTHTATTATSNVGSNQPGQQIPASPHCETHQTTSTGTTMTVNFGVPSSGASPSQKTLEAALASAAAPAPSPGQRVCSNPPCETHETGTTHTATTVTSNMSSNQDPPPAQGNQGEPENMQGESMNTTSSSTITTTVSSTQTRAVTTVTQSTPVPGPSVPNISSMTEMPPDAMATETSVSATIAVAVTGTDAQEVALSATDILQPLEEIPAETEAPQQLLQPPSAPGGEQTEGPSATHSPDLQAAVDMSGPGEPSPGQEAASSAVVTAVMVQPQPQPEVDQLSLPQELMAEAQAGTTTLMVTGLTPEELAVTAAAEAAAQAAATEEAQALAIQAVLQAAQQAVMGAGEPMDTSDAAAVAQAELGHLTAEGQEGQPTSIPIVLTQQELAALVQQQQQLQEAQAQVHHHHHHHHHLPTEALAPADSLNDPATESNGLSDLASAVTSTVALLPSTATESLAPSNTFVAPQPVVASPAKLQAATALAEKPDPLPPPMKATAKKENQWFDVGVIKGTNMMVMHYFLPPDDAPSDDDSGTIPDYNQLKKQELQPGTAYKFRVAGINACGRGPFSEISAFKTCLPGFPGAPCAIKISKSPDGAHLTWEPPSVTSGKIIEYSVYLAIQSSQAGEPKSSAPAQLAFMRVYCGPNPSCLVQSSSLSNAHIDYTTKPAIIFRIAARNEKGYGPATQVRWLQESSKESSSSKPASKRPLSSPEMKSAPKKSKADGQ</sequence>
<evidence type="ECO:0000256" key="11">
    <source>
        <dbReference type="ARBA" id="ARBA00022853"/>
    </source>
</evidence>
<evidence type="ECO:0000256" key="4">
    <source>
        <dbReference type="ARBA" id="ARBA00022481"/>
    </source>
</evidence>
<keyword evidence="6" id="KW-1017">Isopeptide bond</keyword>
<evidence type="ECO:0000256" key="13">
    <source>
        <dbReference type="ARBA" id="ARBA00023180"/>
    </source>
</evidence>